<dbReference type="Proteomes" id="UP001642502">
    <property type="component" value="Unassembled WGS sequence"/>
</dbReference>
<evidence type="ECO:0000256" key="5">
    <source>
        <dbReference type="ARBA" id="ARBA00022989"/>
    </source>
</evidence>
<evidence type="ECO:0000313" key="10">
    <source>
        <dbReference type="Proteomes" id="UP001642502"/>
    </source>
</evidence>
<keyword evidence="5 8" id="KW-1133">Transmembrane helix</keyword>
<comment type="subcellular location">
    <subcellularLocation>
        <location evidence="1">Membrane</location>
        <topology evidence="1">Multi-pass membrane protein</topology>
    </subcellularLocation>
</comment>
<feature type="transmembrane region" description="Helical" evidence="8">
    <location>
        <begin position="272"/>
        <end position="291"/>
    </location>
</feature>
<keyword evidence="3" id="KW-0813">Transport</keyword>
<evidence type="ECO:0000313" key="9">
    <source>
        <dbReference type="EMBL" id="CAK7265755.1"/>
    </source>
</evidence>
<reference evidence="9 10" key="1">
    <citation type="submission" date="2024-01" db="EMBL/GenBank/DDBJ databases">
        <authorList>
            <person name="Allen C."/>
            <person name="Tagirdzhanova G."/>
        </authorList>
    </citation>
    <scope>NUCLEOTIDE SEQUENCE [LARGE SCALE GENOMIC DNA]</scope>
    <source>
        <strain evidence="9 10">CBS 119000</strain>
    </source>
</reference>
<dbReference type="PANTHER" id="PTHR42810">
    <property type="entry name" value="PURINE PERMEASE C1399.01C-RELATED"/>
    <property type="match status" value="1"/>
</dbReference>
<feature type="transmembrane region" description="Helical" evidence="8">
    <location>
        <begin position="342"/>
        <end position="359"/>
    </location>
</feature>
<dbReference type="InterPro" id="IPR006043">
    <property type="entry name" value="NCS2"/>
</dbReference>
<evidence type="ECO:0000256" key="4">
    <source>
        <dbReference type="ARBA" id="ARBA00022692"/>
    </source>
</evidence>
<feature type="transmembrane region" description="Helical" evidence="8">
    <location>
        <begin position="74"/>
        <end position="100"/>
    </location>
</feature>
<dbReference type="Pfam" id="PF00860">
    <property type="entry name" value="Xan_ur_permease"/>
    <property type="match status" value="1"/>
</dbReference>
<comment type="similarity">
    <text evidence="2">Belongs to the nucleobase:cation symporter-2 (NCS2) (TC 2.A.40) family.</text>
</comment>
<keyword evidence="10" id="KW-1185">Reference proteome</keyword>
<keyword evidence="6 8" id="KW-0472">Membrane</keyword>
<feature type="transmembrane region" description="Helical" evidence="8">
    <location>
        <begin position="528"/>
        <end position="550"/>
    </location>
</feature>
<feature type="transmembrane region" description="Helical" evidence="8">
    <location>
        <begin position="112"/>
        <end position="129"/>
    </location>
</feature>
<accession>A0ABP0DC12</accession>
<keyword evidence="4 8" id="KW-0812">Transmembrane</keyword>
<feature type="transmembrane region" description="Helical" evidence="8">
    <location>
        <begin position="141"/>
        <end position="161"/>
    </location>
</feature>
<name>A0ABP0DC12_9PEZI</name>
<protein>
    <recommendedName>
        <fullName evidence="11">Purine permease</fullName>
    </recommendedName>
</protein>
<feature type="transmembrane region" description="Helical" evidence="8">
    <location>
        <begin position="221"/>
        <end position="239"/>
    </location>
</feature>
<evidence type="ECO:0008006" key="11">
    <source>
        <dbReference type="Google" id="ProtNLM"/>
    </source>
</evidence>
<evidence type="ECO:0000256" key="6">
    <source>
        <dbReference type="ARBA" id="ARBA00023136"/>
    </source>
</evidence>
<dbReference type="InterPro" id="IPR006042">
    <property type="entry name" value="Xan_ur_permease"/>
</dbReference>
<gene>
    <name evidence="9" type="ORF">SEPCBS119000_001674</name>
</gene>
<sequence>MDEDHGPSQIVPVDKPSASQRFKSAGSSLRHAFFTRDGLLGSYDYGYLFRPHLPFMKVSKMVPPFFGLNDSMPVLLALILGLQHALAMLAGVITPPLIIIGAAGGNFAQKEQQYIVSSALIVSGILSAIQITRFRIYGTHYYIGTGLISVVGISFAIIPVAEGVFKQMYANGMCPVGEDGKLLPCPEGYGALLGTAALASLIEILMSFLPPKLMLRIFPPIVTGPTVMLIGVSLIQSGFQNWAGGAGPCAGAQPAAFFKLCPNIAAPHALPWGSAEFIGLGFSVFVSIILFERFGSPIMKSTSVVCGLLIGCIIAAACGYFDKTSIDAAPAVSFVWVHTFKLSIYAPVILPMLAVYIICATEAIGDITATCDVSRIEVDGPIYESRIQGGILADGLNGLIAALMTITPVTTFAQNNGVIALTRCANRSAGYCCCAFLIIMGVFSKFAAALVAIPSSVIGGMTTFLFCSVAVSGIAIITRGVPFNRRNRFILTAGLALGYGATLVPTWFSHVFTYSGSSKSLTSFLNAIVLVLETGFAVTTFVCMILNLMLPEEIDDIDEANVSADTVEPEIAVTGGTSTASASHSGKDEKTA</sequence>
<evidence type="ECO:0000256" key="8">
    <source>
        <dbReference type="SAM" id="Phobius"/>
    </source>
</evidence>
<evidence type="ECO:0000256" key="2">
    <source>
        <dbReference type="ARBA" id="ARBA00008821"/>
    </source>
</evidence>
<feature type="transmembrane region" description="Helical" evidence="8">
    <location>
        <begin position="303"/>
        <end position="322"/>
    </location>
</feature>
<feature type="transmembrane region" description="Helical" evidence="8">
    <location>
        <begin position="429"/>
        <end position="451"/>
    </location>
</feature>
<proteinExistence type="inferred from homology"/>
<comment type="caution">
    <text evidence="9">The sequence shown here is derived from an EMBL/GenBank/DDBJ whole genome shotgun (WGS) entry which is preliminary data.</text>
</comment>
<dbReference type="NCBIfam" id="TIGR00801">
    <property type="entry name" value="ncs2"/>
    <property type="match status" value="1"/>
</dbReference>
<feature type="region of interest" description="Disordered" evidence="7">
    <location>
        <begin position="570"/>
        <end position="592"/>
    </location>
</feature>
<evidence type="ECO:0000256" key="1">
    <source>
        <dbReference type="ARBA" id="ARBA00004141"/>
    </source>
</evidence>
<feature type="transmembrane region" description="Helical" evidence="8">
    <location>
        <begin position="489"/>
        <end position="508"/>
    </location>
</feature>
<feature type="compositionally biased region" description="Low complexity" evidence="7">
    <location>
        <begin position="572"/>
        <end position="584"/>
    </location>
</feature>
<dbReference type="EMBL" id="CAWUON010000014">
    <property type="protein sequence ID" value="CAK7265755.1"/>
    <property type="molecule type" value="Genomic_DNA"/>
</dbReference>
<dbReference type="PANTHER" id="PTHR42810:SF2">
    <property type="entry name" value="PURINE PERMEASE C1399.01C-RELATED"/>
    <property type="match status" value="1"/>
</dbReference>
<feature type="transmembrane region" description="Helical" evidence="8">
    <location>
        <begin position="457"/>
        <end position="477"/>
    </location>
</feature>
<organism evidence="9 10">
    <name type="scientific">Sporothrix epigloea</name>
    <dbReference type="NCBI Taxonomy" id="1892477"/>
    <lineage>
        <taxon>Eukaryota</taxon>
        <taxon>Fungi</taxon>
        <taxon>Dikarya</taxon>
        <taxon>Ascomycota</taxon>
        <taxon>Pezizomycotina</taxon>
        <taxon>Sordariomycetes</taxon>
        <taxon>Sordariomycetidae</taxon>
        <taxon>Ophiostomatales</taxon>
        <taxon>Ophiostomataceae</taxon>
        <taxon>Sporothrix</taxon>
    </lineage>
</organism>
<evidence type="ECO:0000256" key="7">
    <source>
        <dbReference type="SAM" id="MobiDB-lite"/>
    </source>
</evidence>
<evidence type="ECO:0000256" key="3">
    <source>
        <dbReference type="ARBA" id="ARBA00022448"/>
    </source>
</evidence>